<protein>
    <submittedName>
        <fullName evidence="1">Uncharacterized protein</fullName>
    </submittedName>
</protein>
<gene>
    <name evidence="1" type="ORF">SDC9_05165</name>
</gene>
<proteinExistence type="predicted"/>
<accession>A0A644T115</accession>
<organism evidence="1">
    <name type="scientific">bioreactor metagenome</name>
    <dbReference type="NCBI Taxonomy" id="1076179"/>
    <lineage>
        <taxon>unclassified sequences</taxon>
        <taxon>metagenomes</taxon>
        <taxon>ecological metagenomes</taxon>
    </lineage>
</organism>
<dbReference type="AlphaFoldDB" id="A0A644T115"/>
<sequence>MPGTIKTYLDFSGGFHTDTPSSFMADSDLSMAENCYWKNGLSIRKGYTLKTSFGGERIIGFLRSGISGVMRDYIVAKTESEVKLRIENGIGYETLPLSLISPSETSLRMVEYSGLIVIVGQGGNSKASIVQFLNGTYSETSLDALDTRTREYYDWKAGRASFGVYTDDTLAAQSGVWTICPASGEGFYIASDLVFNRIEIGNVSAPVQGVTLRISTKDGWKTVTPRVLTVENRIEIEFDLEFEGTGITFTPSTLDTRFKDQYAVEVSFLLEGISLSGSIEKIRHTQYFSQITGNENPTDAAVYRSMLCLAAGNVVNFSPPDSVSGWRGDDVEIFVEGGTGIQRIINFKDSMLVFKERALYGFSGNSLNSPTVTRIADIGTDQPDSVVSLESEIMFVSGDKVLLYDGATTAVVSDHIAKELSGKLSQGAHAIADEEGRYFALGANNGYLFLPQTLRRNTAGAFIISAFKFTNHPFSGLAKRSDVGNIVAWKDDGLYTLFSGTTDAGNPIALDIRTKDMDFGFPGSQKRFFRFKPIGMYNEDEEPEFLVQFVADSVRAHIAWIKEENFSGFVSIPYEIDGLTLSVRIASFSQSPAGLQGFALDMKGGTF</sequence>
<reference evidence="1" key="1">
    <citation type="submission" date="2019-08" db="EMBL/GenBank/DDBJ databases">
        <authorList>
            <person name="Kucharzyk K."/>
            <person name="Murdoch R.W."/>
            <person name="Higgins S."/>
            <person name="Loffler F."/>
        </authorList>
    </citation>
    <scope>NUCLEOTIDE SEQUENCE</scope>
</reference>
<comment type="caution">
    <text evidence="1">The sequence shown here is derived from an EMBL/GenBank/DDBJ whole genome shotgun (WGS) entry which is preliminary data.</text>
</comment>
<evidence type="ECO:0000313" key="1">
    <source>
        <dbReference type="EMBL" id="MPL59611.1"/>
    </source>
</evidence>
<dbReference type="EMBL" id="VSSQ01000010">
    <property type="protein sequence ID" value="MPL59611.1"/>
    <property type="molecule type" value="Genomic_DNA"/>
</dbReference>
<name>A0A644T115_9ZZZZ</name>